<evidence type="ECO:0000256" key="1">
    <source>
        <dbReference type="SAM" id="Phobius"/>
    </source>
</evidence>
<dbReference type="Gene3D" id="2.60.120.260">
    <property type="entry name" value="Galactose-binding domain-like"/>
    <property type="match status" value="1"/>
</dbReference>
<evidence type="ECO:0000313" key="2">
    <source>
        <dbReference type="EMBL" id="PLX19719.1"/>
    </source>
</evidence>
<evidence type="ECO:0000313" key="3">
    <source>
        <dbReference type="Proteomes" id="UP000234857"/>
    </source>
</evidence>
<dbReference type="SUPFAM" id="SSF49785">
    <property type="entry name" value="Galactose-binding domain-like"/>
    <property type="match status" value="1"/>
</dbReference>
<gene>
    <name evidence="2" type="ORF">C0601_01110</name>
</gene>
<dbReference type="InterPro" id="IPR008979">
    <property type="entry name" value="Galactose-bd-like_sf"/>
</dbReference>
<accession>A0A2N5ZM19</accession>
<feature type="transmembrane region" description="Helical" evidence="1">
    <location>
        <begin position="12"/>
        <end position="30"/>
    </location>
</feature>
<reference evidence="2 3" key="1">
    <citation type="submission" date="2017-11" db="EMBL/GenBank/DDBJ databases">
        <title>Genome-resolved metagenomics identifies genetic mobility, metabolic interactions, and unexpected diversity in perchlorate-reducing communities.</title>
        <authorList>
            <person name="Barnum T.P."/>
            <person name="Figueroa I.A."/>
            <person name="Carlstrom C.I."/>
            <person name="Lucas L.N."/>
            <person name="Engelbrektson A.L."/>
            <person name="Coates J.D."/>
        </authorList>
    </citation>
    <scope>NUCLEOTIDE SEQUENCE [LARGE SCALE GENOMIC DNA]</scope>
    <source>
        <strain evidence="2">BM706</strain>
    </source>
</reference>
<dbReference type="Proteomes" id="UP000234857">
    <property type="component" value="Unassembled WGS sequence"/>
</dbReference>
<comment type="caution">
    <text evidence="2">The sequence shown here is derived from an EMBL/GenBank/DDBJ whole genome shotgun (WGS) entry which is preliminary data.</text>
</comment>
<protein>
    <submittedName>
        <fullName evidence="2">Uncharacterized protein</fullName>
    </submittedName>
</protein>
<dbReference type="AlphaFoldDB" id="A0A2N5ZM19"/>
<keyword evidence="1" id="KW-0472">Membrane</keyword>
<dbReference type="EMBL" id="PKTG01000020">
    <property type="protein sequence ID" value="PLX19719.1"/>
    <property type="molecule type" value="Genomic_DNA"/>
</dbReference>
<name>A0A2N5ZM19_MUIH1</name>
<proteinExistence type="predicted"/>
<keyword evidence="1" id="KW-0812">Transmembrane</keyword>
<organism evidence="2 3">
    <name type="scientific">Muiribacterium halophilum</name>
    <dbReference type="NCBI Taxonomy" id="2053465"/>
    <lineage>
        <taxon>Bacteria</taxon>
        <taxon>Candidatus Muiribacteriota</taxon>
        <taxon>Candidatus Muiribacteriia</taxon>
        <taxon>Candidatus Muiribacteriales</taxon>
        <taxon>Candidatus Muiribacteriaceae</taxon>
        <taxon>Candidatus Muiribacterium</taxon>
    </lineage>
</organism>
<keyword evidence="1" id="KW-1133">Transmembrane helix</keyword>
<sequence length="296" mass="33441">MYFVKNKRAMSIISIFMLISVVAVFSYTIIEIVDRQLEIRENKKNTTSITFSTESSLNEIFTKLRLRPDLLKDLASVYEGAKIKDVSSSASGYVPEDLIGTFYSYASPGKFKFQNADAQKSFDIELQEQSSARVISVNHSPGMGTSLKIFSSLDGANYTEIYDAATNEEIEKTGAEVTLVFPEGKEVSYLRFTYGNAADGEVNEVFVYTNFLYDEDELLLDGVNNGLNKVVYNYEIVGNMIYVTSRKLERPDPTTRWKILSSNSVEARFFIDQGGNIQIYSKKPTDRILAFPKKFE</sequence>